<dbReference type="AlphaFoldDB" id="A0A4Y6Q1I4"/>
<dbReference type="RefSeq" id="WP_141200895.1">
    <property type="nucleotide sequence ID" value="NZ_CP041186.1"/>
</dbReference>
<name>A0A4Y6Q1I4_PERCE</name>
<feature type="chain" id="PRO_5030106852" description="DUF4440 domain-containing protein" evidence="1">
    <location>
        <begin position="29"/>
        <end position="181"/>
    </location>
</feature>
<gene>
    <name evidence="2" type="ORF">FIV42_28015</name>
</gene>
<accession>A0A4Y6Q1I4</accession>
<organism evidence="2 3">
    <name type="scientific">Persicimonas caeni</name>
    <dbReference type="NCBI Taxonomy" id="2292766"/>
    <lineage>
        <taxon>Bacteria</taxon>
        <taxon>Deltaproteobacteria</taxon>
        <taxon>Bradymonadales</taxon>
        <taxon>Bradymonadaceae</taxon>
        <taxon>Persicimonas</taxon>
    </lineage>
</organism>
<keyword evidence="3" id="KW-1185">Reference proteome</keyword>
<feature type="signal peptide" evidence="1">
    <location>
        <begin position="1"/>
        <end position="28"/>
    </location>
</feature>
<proteinExistence type="predicted"/>
<keyword evidence="1" id="KW-0732">Signal</keyword>
<dbReference type="OrthoDB" id="10001648at2"/>
<reference evidence="2 3" key="1">
    <citation type="submission" date="2019-06" db="EMBL/GenBank/DDBJ databases">
        <title>Persicimonas caeni gen. nov., sp. nov., a predatory bacterium isolated from solar saltern.</title>
        <authorList>
            <person name="Wang S."/>
        </authorList>
    </citation>
    <scope>NUCLEOTIDE SEQUENCE [LARGE SCALE GENOMIC DNA]</scope>
    <source>
        <strain evidence="2 3">YN101</strain>
    </source>
</reference>
<evidence type="ECO:0008006" key="4">
    <source>
        <dbReference type="Google" id="ProtNLM"/>
    </source>
</evidence>
<sequence>MRVFSSALAPSCLILLLAGCASSPYQLPAPPPQDEQRDVAADPAAQAELERKNYLQARASLLDLYKLLSDGSFDEAEALLSQQTRDFLAYGNQNADAAGALASGTLALPDGRTVEFEPVEFLLGGEVRQIEDTVEGADEHETPRRRELFVVDANGEPQKVVMILEGGQWVLHRTAINAGEE</sequence>
<evidence type="ECO:0000256" key="1">
    <source>
        <dbReference type="SAM" id="SignalP"/>
    </source>
</evidence>
<dbReference type="PROSITE" id="PS51257">
    <property type="entry name" value="PROKAR_LIPOPROTEIN"/>
    <property type="match status" value="1"/>
</dbReference>
<protein>
    <recommendedName>
        <fullName evidence="4">DUF4440 domain-containing protein</fullName>
    </recommendedName>
</protein>
<dbReference type="Proteomes" id="UP000315995">
    <property type="component" value="Chromosome"/>
</dbReference>
<accession>A0A5B8YCJ3</accession>
<evidence type="ECO:0000313" key="3">
    <source>
        <dbReference type="Proteomes" id="UP000315995"/>
    </source>
</evidence>
<dbReference type="EMBL" id="CP041186">
    <property type="protein sequence ID" value="QDG54451.1"/>
    <property type="molecule type" value="Genomic_DNA"/>
</dbReference>
<evidence type="ECO:0000313" key="2">
    <source>
        <dbReference type="EMBL" id="QDG54451.1"/>
    </source>
</evidence>